<evidence type="ECO:0000256" key="2">
    <source>
        <dbReference type="SAM" id="Phobius"/>
    </source>
</evidence>
<evidence type="ECO:0000259" key="3">
    <source>
        <dbReference type="Pfam" id="PF10145"/>
    </source>
</evidence>
<keyword evidence="2" id="KW-1133">Transmembrane helix</keyword>
<feature type="compositionally biased region" description="Gly residues" evidence="1">
    <location>
        <begin position="1126"/>
        <end position="1144"/>
    </location>
</feature>
<accession>A0ABU4BS82</accession>
<feature type="compositionally biased region" description="Low complexity" evidence="1">
    <location>
        <begin position="1293"/>
        <end position="1317"/>
    </location>
</feature>
<evidence type="ECO:0000256" key="1">
    <source>
        <dbReference type="SAM" id="MobiDB-lite"/>
    </source>
</evidence>
<feature type="transmembrane region" description="Helical" evidence="2">
    <location>
        <begin position="588"/>
        <end position="611"/>
    </location>
</feature>
<feature type="region of interest" description="Disordered" evidence="1">
    <location>
        <begin position="105"/>
        <end position="128"/>
    </location>
</feature>
<dbReference type="Pfam" id="PF10145">
    <property type="entry name" value="PhageMin_Tail"/>
    <property type="match status" value="1"/>
</dbReference>
<dbReference type="InterPro" id="IPR010090">
    <property type="entry name" value="Phage_tape_meas"/>
</dbReference>
<feature type="region of interest" description="Disordered" evidence="1">
    <location>
        <begin position="1293"/>
        <end position="1327"/>
    </location>
</feature>
<feature type="domain" description="Phage tail tape measure protein" evidence="3">
    <location>
        <begin position="195"/>
        <end position="384"/>
    </location>
</feature>
<keyword evidence="2" id="KW-0812">Transmembrane</keyword>
<gene>
    <name evidence="4" type="ORF">R3Q16_10745</name>
</gene>
<keyword evidence="5" id="KW-1185">Reference proteome</keyword>
<name>A0ABU4BS82_RHOGO</name>
<dbReference type="Proteomes" id="UP001185927">
    <property type="component" value="Unassembled WGS sequence"/>
</dbReference>
<feature type="transmembrane region" description="Helical" evidence="2">
    <location>
        <begin position="843"/>
        <end position="864"/>
    </location>
</feature>
<organism evidence="4 5">
    <name type="scientific">Rhodococcus globerulus</name>
    <dbReference type="NCBI Taxonomy" id="33008"/>
    <lineage>
        <taxon>Bacteria</taxon>
        <taxon>Bacillati</taxon>
        <taxon>Actinomycetota</taxon>
        <taxon>Actinomycetes</taxon>
        <taxon>Mycobacteriales</taxon>
        <taxon>Nocardiaceae</taxon>
        <taxon>Rhodococcus</taxon>
    </lineage>
</organism>
<evidence type="ECO:0000313" key="5">
    <source>
        <dbReference type="Proteomes" id="UP001185927"/>
    </source>
</evidence>
<protein>
    <submittedName>
        <fullName evidence="4">Phage tail tape measure protein</fullName>
    </submittedName>
</protein>
<comment type="caution">
    <text evidence="4">The sequence shown here is derived from an EMBL/GenBank/DDBJ whole genome shotgun (WGS) entry which is preliminary data.</text>
</comment>
<feature type="transmembrane region" description="Helical" evidence="2">
    <location>
        <begin position="818"/>
        <end position="837"/>
    </location>
</feature>
<feature type="transmembrane region" description="Helical" evidence="2">
    <location>
        <begin position="647"/>
        <end position="662"/>
    </location>
</feature>
<reference evidence="4 5" key="1">
    <citation type="submission" date="2023-10" db="EMBL/GenBank/DDBJ databases">
        <title>Development of a sustainable strategy for remediation of hydrocarbon-contaminated territories based on the waste exchange concept.</title>
        <authorList>
            <person name="Krivoruchko A."/>
        </authorList>
    </citation>
    <scope>NUCLEOTIDE SEQUENCE [LARGE SCALE GENOMIC DNA]</scope>
    <source>
        <strain evidence="4 5">IEGM 1203</strain>
    </source>
</reference>
<feature type="region of interest" description="Disordered" evidence="1">
    <location>
        <begin position="1114"/>
        <end position="1149"/>
    </location>
</feature>
<evidence type="ECO:0000313" key="4">
    <source>
        <dbReference type="EMBL" id="MDV6267081.1"/>
    </source>
</evidence>
<feature type="transmembrane region" description="Helical" evidence="2">
    <location>
        <begin position="623"/>
        <end position="641"/>
    </location>
</feature>
<dbReference type="RefSeq" id="WP_317541291.1">
    <property type="nucleotide sequence ID" value="NZ_JAWLKB010000004.1"/>
</dbReference>
<feature type="transmembrane region" description="Helical" evidence="2">
    <location>
        <begin position="898"/>
        <end position="915"/>
    </location>
</feature>
<dbReference type="NCBIfam" id="TIGR01760">
    <property type="entry name" value="tape_meas_TP901"/>
    <property type="match status" value="1"/>
</dbReference>
<proteinExistence type="predicted"/>
<dbReference type="EMBL" id="JAWLKB010000004">
    <property type="protein sequence ID" value="MDV6267081.1"/>
    <property type="molecule type" value="Genomic_DNA"/>
</dbReference>
<keyword evidence="2" id="KW-0472">Membrane</keyword>
<sequence length="1492" mass="152369">MAAGKKAGQDTGNAVANGIAASKAAVEKATTTLATAHNKAADAADKVTVAEAKLQTLLDKGVTDAGRLAKARADVAKANRDSEAAAGKVGTATAQLARAEDDAAKAAKNLGSESSSAGKRMGELSESTDKAEGNLGKFAKLAAAGAGLAFLGGKAIEAGKAFLDIGETFAGVNKTLQFTTGATGEKLDGMMESVKNIGKGSPKAFGEIADVLAKLSQRTGLTGTDLEYLTKQVMKTNAVMGQDTDINGLTAAFAAFGVQGKDASAALDELFKASRATGVGVNELAAQAVKGAPQFQQFGMSIGESAALMGSLDKAGINSDAVLTGLNKAMISFAKDGRKPKEALHETIGAIQNFTKAGNDAGALELAGKLFGTKGAGQFMNAVKSGAVTVEGLTAAMDESQKSVMDAGGAVPTLSSAWALFKNNAIIAIEPAATKVFGIFIEGLTWFRTTGVQIIQAVTGAFTGFLDGSGALSLVGAAFAGVRDTVVLFFNVLTGKESDIKLPWAGTVVDLAGKVKDAFDEVKGGFVAFKAAFIDGGDEVTSSGFAGFLEQLGVYARDVADGFQNYVVPPLKTFGEVLLTVGEVALPIVFDAVVLIKDILVGLGEAVFAVVNFFKDHDTAARVLAITVGMILLPTMVAMSVELVKQAILWTRTVVALTAYIIKGQILAARAKVDAAITAAAWVGAQIKIMAGWVSTAAGAVASFVSKTASAVVQAALTSSAWIGVQGRIAAGWIATKVTAVTSFVAKAASATAQAAVTSAVWLGSQAKVVAGWTATKAVAIASYIATSASASLEAIKSSAAWVASNAKTAASFLAAKISMLAVATATGVMTAAQWLLNAAVNANPFSLIVIALIAVGAGLYALWTKSETFRNIVTGAFNAVKNVVMGVWNWVSDNWPLLLAILTGPIGMAVLLITKNWDSIKEGAAAAKDWIVGKWNDLVGFVTGLPGRMRSAVSGMWDGVRDSFKSALNWVIDKWNNFRIPAMKVAGVQVSPEINFPDIPRFAAGGDVSGGTRGKDSVLAMLMPDEHVWTTKEVAAVGGHDAMFQMRASALAGNLPAFAGGGPVQGPGIKRDKPKSDFAGVKTTATVNVAPEQPTSTFYKDLYGSGSTPAAPVASDSSSWTANSGGSGTSVTSGGGSGSGTSSGGASTATAAITGTATVDGLVEFAKGIEGAPYVWGGVNWGDCSGAISAIANYVSGRAPFGSRFATMTEGAELAARGFQSGLGSNGSLNIGWYNGGQWGGHTAATLPNGTNFEMGGSGGNGQYGGSAAGARDSMFTDHAFLPSSFFAAAAGSPSGDDSTSSGGTSDSSSGGSSTSNEPQKVFSGRERVKTMFTDVAGIWADSLIEIGGVGEYLDLADRYTIKDSNASTAEISTPSTGIEGKVGNENIAPWIEQAQNFLSGVGLFDTGGVWEPGTFGFNGLKEPEHVLKNAHWKVAEGNMAKVDELVGAGVGGGGPRVQINNNQQVTLADQDSWQRDQASRDRIALMRYGG</sequence>